<proteinExistence type="predicted"/>
<evidence type="ECO:0000259" key="1">
    <source>
        <dbReference type="Pfam" id="PF14534"/>
    </source>
</evidence>
<evidence type="ECO:0000313" key="3">
    <source>
        <dbReference type="Proteomes" id="UP001500466"/>
    </source>
</evidence>
<dbReference type="EMBL" id="BAABHS010000017">
    <property type="protein sequence ID" value="GAA4976293.1"/>
    <property type="molecule type" value="Genomic_DNA"/>
</dbReference>
<dbReference type="InterPro" id="IPR032710">
    <property type="entry name" value="NTF2-like_dom_sf"/>
</dbReference>
<gene>
    <name evidence="2" type="ORF">GCM10023205_49270</name>
</gene>
<comment type="caution">
    <text evidence="2">The sequence shown here is derived from an EMBL/GenBank/DDBJ whole genome shotgun (WGS) entry which is preliminary data.</text>
</comment>
<name>A0ABP9HQW4_9ACTN</name>
<dbReference type="Pfam" id="PF14534">
    <property type="entry name" value="DUF4440"/>
    <property type="match status" value="1"/>
</dbReference>
<dbReference type="Proteomes" id="UP001500466">
    <property type="component" value="Unassembled WGS sequence"/>
</dbReference>
<dbReference type="RefSeq" id="WP_345677817.1">
    <property type="nucleotide sequence ID" value="NZ_BAABHS010000017.1"/>
</dbReference>
<dbReference type="Gene3D" id="3.10.450.50">
    <property type="match status" value="1"/>
</dbReference>
<feature type="domain" description="DUF4440" evidence="1">
    <location>
        <begin position="33"/>
        <end position="141"/>
    </location>
</feature>
<keyword evidence="3" id="KW-1185">Reference proteome</keyword>
<dbReference type="InterPro" id="IPR027843">
    <property type="entry name" value="DUF4440"/>
</dbReference>
<sequence length="151" mass="16648">MNSVPDRSDSRAAYRPSGDADDRAAVWSALLDIYAGFTASDRDRIDARIHPEATVWDSAVPELLFGRADLDRIRADRPTGPDAPKVVAIHAFDEVIDVWGDVALARYELRVEFAPAADGTVAAPERIRNTAVARRFGTEWLVVHNHEDVLA</sequence>
<dbReference type="SUPFAM" id="SSF54427">
    <property type="entry name" value="NTF2-like"/>
    <property type="match status" value="1"/>
</dbReference>
<reference evidence="3" key="1">
    <citation type="journal article" date="2019" name="Int. J. Syst. Evol. Microbiol.">
        <title>The Global Catalogue of Microorganisms (GCM) 10K type strain sequencing project: providing services to taxonomists for standard genome sequencing and annotation.</title>
        <authorList>
            <consortium name="The Broad Institute Genomics Platform"/>
            <consortium name="The Broad Institute Genome Sequencing Center for Infectious Disease"/>
            <person name="Wu L."/>
            <person name="Ma J."/>
        </authorList>
    </citation>
    <scope>NUCLEOTIDE SEQUENCE [LARGE SCALE GENOMIC DNA]</scope>
    <source>
        <strain evidence="3">JCM 17986</strain>
    </source>
</reference>
<organism evidence="2 3">
    <name type="scientific">Yinghuangia aomiensis</name>
    <dbReference type="NCBI Taxonomy" id="676205"/>
    <lineage>
        <taxon>Bacteria</taxon>
        <taxon>Bacillati</taxon>
        <taxon>Actinomycetota</taxon>
        <taxon>Actinomycetes</taxon>
        <taxon>Kitasatosporales</taxon>
        <taxon>Streptomycetaceae</taxon>
        <taxon>Yinghuangia</taxon>
    </lineage>
</organism>
<accession>A0ABP9HQW4</accession>
<evidence type="ECO:0000313" key="2">
    <source>
        <dbReference type="EMBL" id="GAA4976293.1"/>
    </source>
</evidence>
<protein>
    <recommendedName>
        <fullName evidence="1">DUF4440 domain-containing protein</fullName>
    </recommendedName>
</protein>